<evidence type="ECO:0000313" key="2">
    <source>
        <dbReference type="EMBL" id="WSE31399.1"/>
    </source>
</evidence>
<name>A0ABZ1ICX3_9PSEU</name>
<dbReference type="CDD" id="cd05154">
    <property type="entry name" value="ACAD10_11_N-like"/>
    <property type="match status" value="1"/>
</dbReference>
<dbReference type="InterPro" id="IPR051678">
    <property type="entry name" value="AGP_Transferase"/>
</dbReference>
<dbReference type="Gene3D" id="3.90.1200.10">
    <property type="match status" value="1"/>
</dbReference>
<dbReference type="Gene3D" id="3.30.200.20">
    <property type="entry name" value="Phosphorylase Kinase, domain 1"/>
    <property type="match status" value="1"/>
</dbReference>
<dbReference type="PANTHER" id="PTHR21310:SF40">
    <property type="entry name" value="AMINOGLYCOSIDE PHOSPHOTRANSFERASE DOMAIN-CONTAINING PROTEIN-RELATED"/>
    <property type="match status" value="1"/>
</dbReference>
<gene>
    <name evidence="2" type="ORF">VSH64_04650</name>
</gene>
<dbReference type="EMBL" id="CP142149">
    <property type="protein sequence ID" value="WSE31399.1"/>
    <property type="molecule type" value="Genomic_DNA"/>
</dbReference>
<dbReference type="Proteomes" id="UP001330812">
    <property type="component" value="Chromosome"/>
</dbReference>
<accession>A0ABZ1ICX3</accession>
<proteinExistence type="predicted"/>
<feature type="domain" description="Aminoglycoside phosphotransferase" evidence="1">
    <location>
        <begin position="32"/>
        <end position="248"/>
    </location>
</feature>
<dbReference type="PANTHER" id="PTHR21310">
    <property type="entry name" value="AMINOGLYCOSIDE PHOSPHOTRANSFERASE-RELATED-RELATED"/>
    <property type="match status" value="1"/>
</dbReference>
<dbReference type="Pfam" id="PF01636">
    <property type="entry name" value="APH"/>
    <property type="match status" value="1"/>
</dbReference>
<evidence type="ECO:0000259" key="1">
    <source>
        <dbReference type="Pfam" id="PF01636"/>
    </source>
</evidence>
<dbReference type="SUPFAM" id="SSF56112">
    <property type="entry name" value="Protein kinase-like (PK-like)"/>
    <property type="match status" value="1"/>
</dbReference>
<evidence type="ECO:0000313" key="3">
    <source>
        <dbReference type="Proteomes" id="UP001330812"/>
    </source>
</evidence>
<protein>
    <submittedName>
        <fullName evidence="2">Phosphotransferase family protein</fullName>
    </submittedName>
</protein>
<reference evidence="2 3" key="1">
    <citation type="journal article" date="2015" name="Int. J. Syst. Evol. Microbiol.">
        <title>Amycolatopsis rhabdoformis sp. nov., an actinomycete isolated from a tropical forest soil.</title>
        <authorList>
            <person name="Souza W.R."/>
            <person name="Silva R.E."/>
            <person name="Goodfellow M."/>
            <person name="Busarakam K."/>
            <person name="Figueiro F.S."/>
            <person name="Ferreira D."/>
            <person name="Rodrigues-Filho E."/>
            <person name="Moraes L.A.B."/>
            <person name="Zucchi T.D."/>
        </authorList>
    </citation>
    <scope>NUCLEOTIDE SEQUENCE [LARGE SCALE GENOMIC DNA]</scope>
    <source>
        <strain evidence="2 3">NCIMB 14900</strain>
    </source>
</reference>
<dbReference type="InterPro" id="IPR041726">
    <property type="entry name" value="ACAD10_11_N"/>
</dbReference>
<dbReference type="InterPro" id="IPR011009">
    <property type="entry name" value="Kinase-like_dom_sf"/>
</dbReference>
<organism evidence="2 3">
    <name type="scientific">Amycolatopsis rhabdoformis</name>
    <dbReference type="NCBI Taxonomy" id="1448059"/>
    <lineage>
        <taxon>Bacteria</taxon>
        <taxon>Bacillati</taxon>
        <taxon>Actinomycetota</taxon>
        <taxon>Actinomycetes</taxon>
        <taxon>Pseudonocardiales</taxon>
        <taxon>Pseudonocardiaceae</taxon>
        <taxon>Amycolatopsis</taxon>
    </lineage>
</organism>
<keyword evidence="3" id="KW-1185">Reference proteome</keyword>
<sequence length="343" mass="36682">MPIQGPPGVDIPALTRWLAGQGSALEPPLAVATISAGRSNLTYSVRDATGAQYVLRRPPLGALESGAHDVGREARILSALATTALPVPKPAAECTDPGVLGAPFFLMDFVPGQTLSPATAAALSPEVKRTIGRRLPEVLAQLHALDVTGIGLDDLRRDRGYVERQLRRWQRQFDTLDLPATSPLREVAARLAAKVPEPQGTALLHGDFKAENVLLTPSGDVAAVLDWELASVGDPLADLGWLLVWWALPDNPGRWISPPATLAGGFPGHADLVEAYAARSPLDMADLPYYVAFSYWRLSCINTTTRARFVAGAMGDKELDLAALDAQVDWQLTEALQSLAPAR</sequence>
<dbReference type="RefSeq" id="WP_326834205.1">
    <property type="nucleotide sequence ID" value="NZ_CP142149.1"/>
</dbReference>
<dbReference type="InterPro" id="IPR002575">
    <property type="entry name" value="Aminoglycoside_PTrfase"/>
</dbReference>